<dbReference type="Proteomes" id="UP000826656">
    <property type="component" value="Unassembled WGS sequence"/>
</dbReference>
<sequence>MGRGKTTGLSIQKKRKNINGKLSVIIPPDQRVAVGPGANDFVTEISVKVFQHARHDIKNWKNVSDLAKDRIIAHILDTFQLSDTQHVWDTILDQANKLYRYRRSRLHDHFKKYATKEESFLNMPAEVNEVEWKFLVEYFSSDSFKDKVKEIVADQIQENEEEIDADPIANAAFVRIMGEKSGYYRGQNLGIKPSKRSMNEIQEQLQAQ</sequence>
<evidence type="ECO:0000313" key="1">
    <source>
        <dbReference type="EMBL" id="KAH0758078.1"/>
    </source>
</evidence>
<organism evidence="1 2">
    <name type="scientific">Solanum tuberosum</name>
    <name type="common">Potato</name>
    <dbReference type="NCBI Taxonomy" id="4113"/>
    <lineage>
        <taxon>Eukaryota</taxon>
        <taxon>Viridiplantae</taxon>
        <taxon>Streptophyta</taxon>
        <taxon>Embryophyta</taxon>
        <taxon>Tracheophyta</taxon>
        <taxon>Spermatophyta</taxon>
        <taxon>Magnoliopsida</taxon>
        <taxon>eudicotyledons</taxon>
        <taxon>Gunneridae</taxon>
        <taxon>Pentapetalae</taxon>
        <taxon>asterids</taxon>
        <taxon>lamiids</taxon>
        <taxon>Solanales</taxon>
        <taxon>Solanaceae</taxon>
        <taxon>Solanoideae</taxon>
        <taxon>Solaneae</taxon>
        <taxon>Solanum</taxon>
    </lineage>
</organism>
<proteinExistence type="predicted"/>
<keyword evidence="2" id="KW-1185">Reference proteome</keyword>
<comment type="caution">
    <text evidence="1">The sequence shown here is derived from an EMBL/GenBank/DDBJ whole genome shotgun (WGS) entry which is preliminary data.</text>
</comment>
<gene>
    <name evidence="1" type="ORF">KY290_021571</name>
</gene>
<reference evidence="1 2" key="1">
    <citation type="journal article" date="2021" name="bioRxiv">
        <title>Chromosome-scale and haplotype-resolved genome assembly of a tetraploid potato cultivar.</title>
        <authorList>
            <person name="Sun H."/>
            <person name="Jiao W.-B."/>
            <person name="Krause K."/>
            <person name="Campoy J.A."/>
            <person name="Goel M."/>
            <person name="Folz-Donahue K."/>
            <person name="Kukat C."/>
            <person name="Huettel B."/>
            <person name="Schneeberger K."/>
        </authorList>
    </citation>
    <scope>NUCLEOTIDE SEQUENCE [LARGE SCALE GENOMIC DNA]</scope>
    <source>
        <strain evidence="1">SolTubOtavaFocal</strain>
        <tissue evidence="1">Leaves</tissue>
    </source>
</reference>
<protein>
    <submittedName>
        <fullName evidence="1">Uncharacterized protein</fullName>
    </submittedName>
</protein>
<accession>A0ABQ7V409</accession>
<dbReference type="EMBL" id="JAIVGD010000015">
    <property type="protein sequence ID" value="KAH0758078.1"/>
    <property type="molecule type" value="Genomic_DNA"/>
</dbReference>
<name>A0ABQ7V409_SOLTU</name>
<dbReference type="PANTHER" id="PTHR33499">
    <property type="entry name" value="OS12G0282400 PROTEIN-RELATED"/>
    <property type="match status" value="1"/>
</dbReference>
<dbReference type="PANTHER" id="PTHR33499:SF43">
    <property type="entry name" value="TRANSPOSASE, PTTA_EN_SPM, PLANT"/>
    <property type="match status" value="1"/>
</dbReference>
<evidence type="ECO:0000313" key="2">
    <source>
        <dbReference type="Proteomes" id="UP000826656"/>
    </source>
</evidence>